<dbReference type="EMBL" id="JADNYJ010000588">
    <property type="protein sequence ID" value="KAF8868597.1"/>
    <property type="molecule type" value="Genomic_DNA"/>
</dbReference>
<comment type="caution">
    <text evidence="2">The sequence shown here is derived from an EMBL/GenBank/DDBJ whole genome shotgun (WGS) entry which is preliminary data.</text>
</comment>
<dbReference type="AlphaFoldDB" id="A0A9P5TFB6"/>
<sequence>MLFTPPRYSQLSAPSYDAYLCLLTILLSNVPEVILEGSNDKECEDFWTDFCTKKHDVDLPTNLDSKTQARLTHILSSDHVCKLLKAADCPSKLISLATYLPRLCLSWPSQVCNVLDAVAISDATGFARLLYVEKVSDMPLGRTFIKNPVKLIGSLTFEHWARLLFFTDLFILLNQQMNDREFYGTTSESQPESKLRNPLDINQLQTFLKQLCTIIYDLDRVPEIGAHAPVTKGKIDWTRLTARLKGSLVVLLRCLHQPPEVSESGKETIQDDSDTDDAQSGMMSKEEVAVLLERAKSPREKLLGSDPTCFHEILAQLDLEDNITKFRTMLFLLHK</sequence>
<evidence type="ECO:0000256" key="1">
    <source>
        <dbReference type="SAM" id="MobiDB-lite"/>
    </source>
</evidence>
<keyword evidence="3" id="KW-1185">Reference proteome</keyword>
<evidence type="ECO:0000313" key="2">
    <source>
        <dbReference type="EMBL" id="KAF8868597.1"/>
    </source>
</evidence>
<protein>
    <submittedName>
        <fullName evidence="2">Uncharacterized protein</fullName>
    </submittedName>
</protein>
<evidence type="ECO:0000313" key="3">
    <source>
        <dbReference type="Proteomes" id="UP000724874"/>
    </source>
</evidence>
<proteinExistence type="predicted"/>
<dbReference type="Proteomes" id="UP000724874">
    <property type="component" value="Unassembled WGS sequence"/>
</dbReference>
<accession>A0A9P5TFB6</accession>
<gene>
    <name evidence="2" type="ORF">CPB84DRAFT_1857385</name>
</gene>
<name>A0A9P5TFB6_GYMJU</name>
<organism evidence="2 3">
    <name type="scientific">Gymnopilus junonius</name>
    <name type="common">Spectacular rustgill mushroom</name>
    <name type="synonym">Gymnopilus spectabilis subsp. junonius</name>
    <dbReference type="NCBI Taxonomy" id="109634"/>
    <lineage>
        <taxon>Eukaryota</taxon>
        <taxon>Fungi</taxon>
        <taxon>Dikarya</taxon>
        <taxon>Basidiomycota</taxon>
        <taxon>Agaricomycotina</taxon>
        <taxon>Agaricomycetes</taxon>
        <taxon>Agaricomycetidae</taxon>
        <taxon>Agaricales</taxon>
        <taxon>Agaricineae</taxon>
        <taxon>Hymenogastraceae</taxon>
        <taxon>Gymnopilus</taxon>
    </lineage>
</organism>
<reference evidence="2" key="1">
    <citation type="submission" date="2020-11" db="EMBL/GenBank/DDBJ databases">
        <authorList>
            <consortium name="DOE Joint Genome Institute"/>
            <person name="Ahrendt S."/>
            <person name="Riley R."/>
            <person name="Andreopoulos W."/>
            <person name="LaButti K."/>
            <person name="Pangilinan J."/>
            <person name="Ruiz-duenas F.J."/>
            <person name="Barrasa J.M."/>
            <person name="Sanchez-Garcia M."/>
            <person name="Camarero S."/>
            <person name="Miyauchi S."/>
            <person name="Serrano A."/>
            <person name="Linde D."/>
            <person name="Babiker R."/>
            <person name="Drula E."/>
            <person name="Ayuso-Fernandez I."/>
            <person name="Pacheco R."/>
            <person name="Padilla G."/>
            <person name="Ferreira P."/>
            <person name="Barriuso J."/>
            <person name="Kellner H."/>
            <person name="Castanera R."/>
            <person name="Alfaro M."/>
            <person name="Ramirez L."/>
            <person name="Pisabarro A.G."/>
            <person name="Kuo A."/>
            <person name="Tritt A."/>
            <person name="Lipzen A."/>
            <person name="He G."/>
            <person name="Yan M."/>
            <person name="Ng V."/>
            <person name="Cullen D."/>
            <person name="Martin F."/>
            <person name="Rosso M.-N."/>
            <person name="Henrissat B."/>
            <person name="Hibbett D."/>
            <person name="Martinez A.T."/>
            <person name="Grigoriev I.V."/>
        </authorList>
    </citation>
    <scope>NUCLEOTIDE SEQUENCE</scope>
    <source>
        <strain evidence="2">AH 44721</strain>
    </source>
</reference>
<feature type="region of interest" description="Disordered" evidence="1">
    <location>
        <begin position="262"/>
        <end position="282"/>
    </location>
</feature>